<protein>
    <recommendedName>
        <fullName evidence="4">C2 NT-type domain-containing protein</fullName>
    </recommendedName>
</protein>
<feature type="region of interest" description="Disordered" evidence="1">
    <location>
        <begin position="306"/>
        <end position="333"/>
    </location>
</feature>
<feature type="compositionally biased region" description="Basic and acidic residues" evidence="1">
    <location>
        <begin position="357"/>
        <end position="368"/>
    </location>
</feature>
<feature type="compositionally biased region" description="Basic and acidic residues" evidence="1">
    <location>
        <begin position="55"/>
        <end position="73"/>
    </location>
</feature>
<feature type="region of interest" description="Disordered" evidence="1">
    <location>
        <begin position="357"/>
        <end position="381"/>
    </location>
</feature>
<proteinExistence type="predicted"/>
<keyword evidence="3" id="KW-1185">Reference proteome</keyword>
<evidence type="ECO:0008006" key="4">
    <source>
        <dbReference type="Google" id="ProtNLM"/>
    </source>
</evidence>
<dbReference type="PANTHER" id="PTHR33414">
    <property type="entry name" value="PROTEIN PLASTID MOVEMENT IMPAIRED 1-RELATED 1"/>
    <property type="match status" value="1"/>
</dbReference>
<dbReference type="PANTHER" id="PTHR33414:SF1">
    <property type="entry name" value="PROTEIN PLASTID MOVEMENT IMPAIRED 1-RELATED 1"/>
    <property type="match status" value="1"/>
</dbReference>
<organism evidence="2 3">
    <name type="scientific">Abeliophyllum distichum</name>
    <dbReference type="NCBI Taxonomy" id="126358"/>
    <lineage>
        <taxon>Eukaryota</taxon>
        <taxon>Viridiplantae</taxon>
        <taxon>Streptophyta</taxon>
        <taxon>Embryophyta</taxon>
        <taxon>Tracheophyta</taxon>
        <taxon>Spermatophyta</taxon>
        <taxon>Magnoliopsida</taxon>
        <taxon>eudicotyledons</taxon>
        <taxon>Gunneridae</taxon>
        <taxon>Pentapetalae</taxon>
        <taxon>asterids</taxon>
        <taxon>lamiids</taxon>
        <taxon>Lamiales</taxon>
        <taxon>Oleaceae</taxon>
        <taxon>Forsythieae</taxon>
        <taxon>Abeliophyllum</taxon>
    </lineage>
</organism>
<sequence>MSKADNRKKPVENAGTLKFLNDLETISKALYSDKTQPRGTISTVSSRSKSVGKSHMPEPKTKLKDASKNTKDSFDKDKKSIWSWKGLKALSHVRNRRFNCRFSVQVHSIEGLPAFFDDVSLVVHWKRRDGGSGPHHSAKYEAKHFLLYASVYNAPELDLGKHRVDLTRLLPLTLEELEEEKSSGKWTTSFRLSGKARGGTMNVSFGYAVIGNNSTESSSSNYVSVSRSSLQNNSSTMKLLGQFDRTNELSIRPTGSLPARSSTSNMSAEDIKDLHEVLPISRSDLSNSVNILYQKLDEEMSNASVEYKPDTPFSEPAEPLKLNSFIPPDSGKESIETEYEISEYSVIEQVMEESKREQVESEEDRLKVVQDSAGKSLETSTGIELPLDPSIEEIGCLKDEPSVSDCNHEENDAYTKELLMKELESALSCTSDLMKEGLEDECNISYQESYLETKSKYRNLRKGKSLSLDDITESVANEFLDMLGIEHSPFGLSSDSETESPRERLLRQFEKDCLASRSSLLDFDDDNDDVAFVTDAPTGSGLGTISDDFHNLAMVQDYKERPRIETEAERD</sequence>
<evidence type="ECO:0000313" key="3">
    <source>
        <dbReference type="Proteomes" id="UP001604336"/>
    </source>
</evidence>
<accession>A0ABD1VBS6</accession>
<evidence type="ECO:0000256" key="1">
    <source>
        <dbReference type="SAM" id="MobiDB-lite"/>
    </source>
</evidence>
<dbReference type="AlphaFoldDB" id="A0ABD1VBS6"/>
<dbReference type="InterPro" id="IPR039614">
    <property type="entry name" value="PMI1-like"/>
</dbReference>
<evidence type="ECO:0000313" key="2">
    <source>
        <dbReference type="EMBL" id="KAL2534323.1"/>
    </source>
</evidence>
<feature type="region of interest" description="Disordered" evidence="1">
    <location>
        <begin position="36"/>
        <end position="73"/>
    </location>
</feature>
<gene>
    <name evidence="2" type="ORF">Adt_07674</name>
</gene>
<dbReference type="Proteomes" id="UP001604336">
    <property type="component" value="Unassembled WGS sequence"/>
</dbReference>
<comment type="caution">
    <text evidence="2">The sequence shown here is derived from an EMBL/GenBank/DDBJ whole genome shotgun (WGS) entry which is preliminary data.</text>
</comment>
<dbReference type="EMBL" id="JBFOLK010000002">
    <property type="protein sequence ID" value="KAL2534323.1"/>
    <property type="molecule type" value="Genomic_DNA"/>
</dbReference>
<feature type="compositionally biased region" description="Polar residues" evidence="1">
    <location>
        <begin position="36"/>
        <end position="51"/>
    </location>
</feature>
<reference evidence="3" key="1">
    <citation type="submission" date="2024-07" db="EMBL/GenBank/DDBJ databases">
        <title>Two chromosome-level genome assemblies of Korean endemic species Abeliophyllum distichum and Forsythia ovata (Oleaceae).</title>
        <authorList>
            <person name="Jang H."/>
        </authorList>
    </citation>
    <scope>NUCLEOTIDE SEQUENCE [LARGE SCALE GENOMIC DNA]</scope>
</reference>
<name>A0ABD1VBS6_9LAMI</name>